<dbReference type="GO" id="GO:0008168">
    <property type="term" value="F:methyltransferase activity"/>
    <property type="evidence" value="ECO:0007669"/>
    <property type="project" value="UniProtKB-KW"/>
</dbReference>
<dbReference type="Proteomes" id="UP000315995">
    <property type="component" value="Chromosome"/>
</dbReference>
<proteinExistence type="predicted"/>
<feature type="compositionally biased region" description="Pro residues" evidence="3">
    <location>
        <begin position="292"/>
        <end position="302"/>
    </location>
</feature>
<dbReference type="PANTHER" id="PTHR43861:SF1">
    <property type="entry name" value="TRANS-ACONITATE 2-METHYLTRANSFERASE"/>
    <property type="match status" value="1"/>
</dbReference>
<name>A0A4Y6PNC0_PERCE</name>
<evidence type="ECO:0000256" key="1">
    <source>
        <dbReference type="ARBA" id="ARBA00022603"/>
    </source>
</evidence>
<dbReference type="RefSeq" id="WP_141196299.1">
    <property type="nucleotide sequence ID" value="NZ_CP041186.1"/>
</dbReference>
<dbReference type="OrthoDB" id="5298787at2"/>
<feature type="compositionally biased region" description="Polar residues" evidence="3">
    <location>
        <begin position="40"/>
        <end position="50"/>
    </location>
</feature>
<feature type="region of interest" description="Disordered" evidence="3">
    <location>
        <begin position="361"/>
        <end position="382"/>
    </location>
</feature>
<feature type="region of interest" description="Disordered" evidence="3">
    <location>
        <begin position="1"/>
        <end position="144"/>
    </location>
</feature>
<accession>A0A5B8Y3L7</accession>
<feature type="compositionally biased region" description="Acidic residues" evidence="3">
    <location>
        <begin position="216"/>
        <end position="288"/>
    </location>
</feature>
<gene>
    <name evidence="5" type="ORF">FIV42_03325</name>
</gene>
<evidence type="ECO:0000259" key="4">
    <source>
        <dbReference type="Pfam" id="PF13649"/>
    </source>
</evidence>
<feature type="region of interest" description="Disordered" evidence="3">
    <location>
        <begin position="208"/>
        <end position="349"/>
    </location>
</feature>
<feature type="compositionally biased region" description="Low complexity" evidence="3">
    <location>
        <begin position="308"/>
        <end position="339"/>
    </location>
</feature>
<evidence type="ECO:0000256" key="3">
    <source>
        <dbReference type="SAM" id="MobiDB-lite"/>
    </source>
</evidence>
<dbReference type="Gene3D" id="3.40.50.150">
    <property type="entry name" value="Vaccinia Virus protein VP39"/>
    <property type="match status" value="1"/>
</dbReference>
<dbReference type="SUPFAM" id="SSF53335">
    <property type="entry name" value="S-adenosyl-L-methionine-dependent methyltransferases"/>
    <property type="match status" value="1"/>
</dbReference>
<organism evidence="5 6">
    <name type="scientific">Persicimonas caeni</name>
    <dbReference type="NCBI Taxonomy" id="2292766"/>
    <lineage>
        <taxon>Bacteria</taxon>
        <taxon>Deltaproteobacteria</taxon>
        <taxon>Bradymonadales</taxon>
        <taxon>Bradymonadaceae</taxon>
        <taxon>Persicimonas</taxon>
    </lineage>
</organism>
<dbReference type="InterPro" id="IPR029063">
    <property type="entry name" value="SAM-dependent_MTases_sf"/>
</dbReference>
<dbReference type="Gene3D" id="2.20.25.110">
    <property type="entry name" value="S-adenosyl-L-methionine-dependent methyltransferases"/>
    <property type="match status" value="1"/>
</dbReference>
<sequence length="632" mass="70725">MIELTEEIPPGESKSKESPDQQAEDELDALTREMPEFRVPNQSGSANSAAEDQGGEGVPSAAILSGRKSSRKAHTETAQSDPPDADEAQSGERVAPQANERDEELTSTVVMDAEARPSPEDGDEPADQAGAQQPPADEEVGYDRQEMVKTIQMTAIDRREFERQVQAEEFDESELLLDHSHSPDVLVFPPRVLTTRWKEGGPLLRAGKVELPSQDGEAEVEAVPVDEGEEAATADEPALEQEESDVVELSDEAVVDDEADTAEVDDDLPEIEPEAVELELDSEAIEDANEVKPPPRPTPPPQNREARPPQQGPQQQGPQQQGKAQPAKKQPPRQGAAKPGPAQEEDAELSGLVQELLDESKQAREQKKKKKPQKPRSPRDTWFQKVFTEEYLRTLPKDIHRQTKREVDFIEESFDLGENDRVLDLACGFGRHSIELTRRGFEVAGLDLSMPLLQKALNEAQKQSLSIKFIHGDMRELSFEGIFSACFIWQTSFGYFDDQTNFRVLRGIHRALRPGGRLLIDVLNRDHIVTKMPHRLWWEGVDCVFLEEVELDHRTSVLHTKRSFIYEDGSPPLEQNTFIRIYSLHELVQLLRAAGFAVREVSGELHHRGQFLGPASSRIILQAQKRPPKGRK</sequence>
<evidence type="ECO:0000313" key="5">
    <source>
        <dbReference type="EMBL" id="QDG49802.1"/>
    </source>
</evidence>
<keyword evidence="6" id="KW-1185">Reference proteome</keyword>
<keyword evidence="2 5" id="KW-0808">Transferase</keyword>
<dbReference type="InterPro" id="IPR041698">
    <property type="entry name" value="Methyltransf_25"/>
</dbReference>
<dbReference type="GO" id="GO:0032259">
    <property type="term" value="P:methylation"/>
    <property type="evidence" value="ECO:0007669"/>
    <property type="project" value="UniProtKB-KW"/>
</dbReference>
<evidence type="ECO:0000313" key="6">
    <source>
        <dbReference type="Proteomes" id="UP000315995"/>
    </source>
</evidence>
<dbReference type="EMBL" id="CP041186">
    <property type="protein sequence ID" value="QDG49802.1"/>
    <property type="molecule type" value="Genomic_DNA"/>
</dbReference>
<dbReference type="Pfam" id="PF13649">
    <property type="entry name" value="Methyltransf_25"/>
    <property type="match status" value="1"/>
</dbReference>
<dbReference type="PANTHER" id="PTHR43861">
    <property type="entry name" value="TRANS-ACONITATE 2-METHYLTRANSFERASE-RELATED"/>
    <property type="match status" value="1"/>
</dbReference>
<dbReference type="CDD" id="cd02440">
    <property type="entry name" value="AdoMet_MTases"/>
    <property type="match status" value="1"/>
</dbReference>
<feature type="domain" description="Methyltransferase" evidence="4">
    <location>
        <begin position="422"/>
        <end position="516"/>
    </location>
</feature>
<evidence type="ECO:0000256" key="2">
    <source>
        <dbReference type="ARBA" id="ARBA00022679"/>
    </source>
</evidence>
<feature type="compositionally biased region" description="Basic residues" evidence="3">
    <location>
        <begin position="366"/>
        <end position="376"/>
    </location>
</feature>
<dbReference type="AlphaFoldDB" id="A0A4Y6PNC0"/>
<keyword evidence="1 5" id="KW-0489">Methyltransferase</keyword>
<protein>
    <submittedName>
        <fullName evidence="5">Class I SAM-dependent methyltransferase</fullName>
    </submittedName>
</protein>
<reference evidence="5 6" key="1">
    <citation type="submission" date="2019-06" db="EMBL/GenBank/DDBJ databases">
        <title>Persicimonas caeni gen. nov., sp. nov., a predatory bacterium isolated from solar saltern.</title>
        <authorList>
            <person name="Wang S."/>
        </authorList>
    </citation>
    <scope>NUCLEOTIDE SEQUENCE [LARGE SCALE GENOMIC DNA]</scope>
    <source>
        <strain evidence="5 6">YN101</strain>
    </source>
</reference>
<accession>A0A4Y6PNC0</accession>